<evidence type="ECO:0000313" key="2">
    <source>
        <dbReference type="Proteomes" id="UP000826212"/>
    </source>
</evidence>
<proteinExistence type="predicted"/>
<reference evidence="1" key="1">
    <citation type="submission" date="2021-08" db="EMBL/GenBank/DDBJ databases">
        <title>Novel anaerobic bacterium isolated from sea squirt in East Sea, Republic of Korea.</title>
        <authorList>
            <person name="Nguyen T.H."/>
            <person name="Li Z."/>
            <person name="Lee Y.-J."/>
            <person name="Ko J."/>
            <person name="Kim S.-G."/>
        </authorList>
    </citation>
    <scope>NUCLEOTIDE SEQUENCE</scope>
    <source>
        <strain evidence="1">KCTC 25031</strain>
    </source>
</reference>
<dbReference type="Proteomes" id="UP000826212">
    <property type="component" value="Chromosome"/>
</dbReference>
<evidence type="ECO:0000313" key="1">
    <source>
        <dbReference type="EMBL" id="QZE14831.1"/>
    </source>
</evidence>
<gene>
    <name evidence="1" type="ORF">K4L44_02930</name>
</gene>
<organism evidence="1 2">
    <name type="scientific">Halosquirtibacter laminarini</name>
    <dbReference type="NCBI Taxonomy" id="3374600"/>
    <lineage>
        <taxon>Bacteria</taxon>
        <taxon>Pseudomonadati</taxon>
        <taxon>Bacteroidota</taxon>
        <taxon>Bacteroidia</taxon>
        <taxon>Marinilabiliales</taxon>
        <taxon>Prolixibacteraceae</taxon>
        <taxon>Halosquirtibacter</taxon>
    </lineage>
</organism>
<keyword evidence="2" id="KW-1185">Reference proteome</keyword>
<accession>A0AC61NGQ9</accession>
<dbReference type="EMBL" id="CP081303">
    <property type="protein sequence ID" value="QZE14831.1"/>
    <property type="molecule type" value="Genomic_DNA"/>
</dbReference>
<protein>
    <submittedName>
        <fullName evidence="1">Uncharacterized protein</fullName>
    </submittedName>
</protein>
<sequence length="107" mass="12443">MIIRLKKNLSSYNLFAHSPQIKEVECLGKKPTIITEICFDQEVYKNASLTISNVAKSIKLTGWKNFKHVTYKFIPFITKSYDWTTTSYSYDDNGTMIEGVRVDFFLE</sequence>
<name>A0AC61NGQ9_9BACT</name>